<evidence type="ECO:0000256" key="6">
    <source>
        <dbReference type="ARBA" id="ARBA00022840"/>
    </source>
</evidence>
<evidence type="ECO:0000259" key="10">
    <source>
        <dbReference type="PROSITE" id="PS50893"/>
    </source>
</evidence>
<evidence type="ECO:0000259" key="11">
    <source>
        <dbReference type="PROSITE" id="PS50929"/>
    </source>
</evidence>
<dbReference type="Gene3D" id="1.20.1560.10">
    <property type="entry name" value="ABC transporter type 1, transmembrane domain"/>
    <property type="match status" value="1"/>
</dbReference>
<keyword evidence="7 9" id="KW-1133">Transmembrane helix</keyword>
<dbReference type="SUPFAM" id="SSF90123">
    <property type="entry name" value="ABC transporter transmembrane region"/>
    <property type="match status" value="1"/>
</dbReference>
<dbReference type="RefSeq" id="WP_089832562.1">
    <property type="nucleotide sequence ID" value="NZ_BJWI01000019.1"/>
</dbReference>
<dbReference type="PROSITE" id="PS00211">
    <property type="entry name" value="ABC_TRANSPORTER_1"/>
    <property type="match status" value="1"/>
</dbReference>
<dbReference type="GO" id="GO:0016887">
    <property type="term" value="F:ATP hydrolysis activity"/>
    <property type="evidence" value="ECO:0007669"/>
    <property type="project" value="InterPro"/>
</dbReference>
<dbReference type="InterPro" id="IPR003439">
    <property type="entry name" value="ABC_transporter-like_ATP-bd"/>
</dbReference>
<feature type="domain" description="ABC transporter" evidence="10">
    <location>
        <begin position="332"/>
        <end position="568"/>
    </location>
</feature>
<feature type="transmembrane region" description="Helical" evidence="9">
    <location>
        <begin position="53"/>
        <end position="75"/>
    </location>
</feature>
<dbReference type="CDD" id="cd18548">
    <property type="entry name" value="ABC_6TM_Tm287_like"/>
    <property type="match status" value="1"/>
</dbReference>
<gene>
    <name evidence="12" type="ORF">HHA03_14490</name>
    <name evidence="13" type="ORF">SAMN05421839_12431</name>
</gene>
<dbReference type="Proteomes" id="UP000242243">
    <property type="component" value="Unassembled WGS sequence"/>
</dbReference>
<evidence type="ECO:0000256" key="7">
    <source>
        <dbReference type="ARBA" id="ARBA00022989"/>
    </source>
</evidence>
<evidence type="ECO:0000256" key="1">
    <source>
        <dbReference type="ARBA" id="ARBA00004651"/>
    </source>
</evidence>
<dbReference type="InterPro" id="IPR011527">
    <property type="entry name" value="ABC1_TM_dom"/>
</dbReference>
<reference evidence="12 15" key="2">
    <citation type="submission" date="2019-07" db="EMBL/GenBank/DDBJ databases">
        <title>Whole genome shotgun sequence of Halolactibacillus halophilus NBRC 100868.</title>
        <authorList>
            <person name="Hosoyama A."/>
            <person name="Uohara A."/>
            <person name="Ohji S."/>
            <person name="Ichikawa N."/>
        </authorList>
    </citation>
    <scope>NUCLEOTIDE SEQUENCE [LARGE SCALE GENOMIC DNA]</scope>
    <source>
        <strain evidence="12 15">NBRC 100868</strain>
    </source>
</reference>
<evidence type="ECO:0000256" key="2">
    <source>
        <dbReference type="ARBA" id="ARBA00022448"/>
    </source>
</evidence>
<evidence type="ECO:0000256" key="5">
    <source>
        <dbReference type="ARBA" id="ARBA00022741"/>
    </source>
</evidence>
<dbReference type="Proteomes" id="UP000321547">
    <property type="component" value="Unassembled WGS sequence"/>
</dbReference>
<dbReference type="EMBL" id="FOXC01000024">
    <property type="protein sequence ID" value="SFP49580.1"/>
    <property type="molecule type" value="Genomic_DNA"/>
</dbReference>
<keyword evidence="4 9" id="KW-0812">Transmembrane</keyword>
<dbReference type="InterPro" id="IPR027417">
    <property type="entry name" value="P-loop_NTPase"/>
</dbReference>
<sequence length="581" mass="63917">MIKTLISQLKEYKLPSYLTIIFAVFEVATDVAIPFIMALIIDRGINNGDLSQIYLYGGIMLVTVMIGLVSGALAAKFAAEASTGYAHNLREAMFENVQTFSFSNIDNFSTSGLVTRMTTDVTNMQNSYQMIIRLFIRFPLMLVSALVMSFIIAPKIGLVFLIVSIFLGLALALIIKLAMPIYVEVFAGYDDLNASVQENITGIRVVKGFAREPYEKGKFGKTVENLFRKFVKAESLLAFNNPIMMFAIYGSMLGLSWLGANMVVGGSLTTGQLTSLFTYLMNILMSLMILTMVFITIIMSTASARRIAEVIDEKADIVNPNQPLMKVADGSIRFEHVNFSYKKGSEKYVLSDINLTIQSGQTIGIIGATGSSKSSLINLVSRLYDVNEGSVKVGGKDVRDYDLETLRNEVAVVLQNNELFSGTIIENLRWGNKEASYEACVEAAKMACAHDFIESFPDSYNTYIEQGGSNVSGGQKQRLCIARALLKEPKILILDDSTSAVDTATDMKIRKSLSDSISATTKLIITQRIASIAYADSIIVLDDGRVNGYGTHEELLDSNEIYTTIYKNQEKGFADFDEKGA</sequence>
<feature type="transmembrane region" description="Helical" evidence="9">
    <location>
        <begin position="158"/>
        <end position="179"/>
    </location>
</feature>
<dbReference type="GO" id="GO:0015421">
    <property type="term" value="F:ABC-type oligopeptide transporter activity"/>
    <property type="evidence" value="ECO:0007669"/>
    <property type="project" value="TreeGrafter"/>
</dbReference>
<evidence type="ECO:0000256" key="8">
    <source>
        <dbReference type="ARBA" id="ARBA00023136"/>
    </source>
</evidence>
<dbReference type="PANTHER" id="PTHR43394">
    <property type="entry name" value="ATP-DEPENDENT PERMEASE MDL1, MITOCHONDRIAL"/>
    <property type="match status" value="1"/>
</dbReference>
<dbReference type="PANTHER" id="PTHR43394:SF1">
    <property type="entry name" value="ATP-BINDING CASSETTE SUB-FAMILY B MEMBER 10, MITOCHONDRIAL"/>
    <property type="match status" value="1"/>
</dbReference>
<feature type="domain" description="ABC transmembrane type-1" evidence="11">
    <location>
        <begin position="18"/>
        <end position="299"/>
    </location>
</feature>
<evidence type="ECO:0000313" key="13">
    <source>
        <dbReference type="EMBL" id="SFP49580.1"/>
    </source>
</evidence>
<dbReference type="Pfam" id="PF00005">
    <property type="entry name" value="ABC_tran"/>
    <property type="match status" value="1"/>
</dbReference>
<keyword evidence="5" id="KW-0547">Nucleotide-binding</keyword>
<organism evidence="13 14">
    <name type="scientific">Halolactibacillus halophilus</name>
    <dbReference type="NCBI Taxonomy" id="306540"/>
    <lineage>
        <taxon>Bacteria</taxon>
        <taxon>Bacillati</taxon>
        <taxon>Bacillota</taxon>
        <taxon>Bacilli</taxon>
        <taxon>Bacillales</taxon>
        <taxon>Bacillaceae</taxon>
        <taxon>Halolactibacillus</taxon>
    </lineage>
</organism>
<dbReference type="SMART" id="SM00382">
    <property type="entry name" value="AAA"/>
    <property type="match status" value="1"/>
</dbReference>
<keyword evidence="6 13" id="KW-0067">ATP-binding</keyword>
<dbReference type="AlphaFoldDB" id="A0A1I5QTW4"/>
<evidence type="ECO:0000313" key="12">
    <source>
        <dbReference type="EMBL" id="GEM01917.1"/>
    </source>
</evidence>
<reference evidence="13 14" key="1">
    <citation type="submission" date="2016-10" db="EMBL/GenBank/DDBJ databases">
        <authorList>
            <person name="de Groot N.N."/>
        </authorList>
    </citation>
    <scope>NUCLEOTIDE SEQUENCE [LARGE SCALE GENOMIC DNA]</scope>
    <source>
        <strain evidence="13 14">DSM 17073</strain>
    </source>
</reference>
<dbReference type="InterPro" id="IPR036640">
    <property type="entry name" value="ABC1_TM_sf"/>
</dbReference>
<dbReference type="SUPFAM" id="SSF52540">
    <property type="entry name" value="P-loop containing nucleoside triphosphate hydrolases"/>
    <property type="match status" value="1"/>
</dbReference>
<dbReference type="Gene3D" id="3.40.50.300">
    <property type="entry name" value="P-loop containing nucleotide triphosphate hydrolases"/>
    <property type="match status" value="1"/>
</dbReference>
<evidence type="ECO:0000256" key="3">
    <source>
        <dbReference type="ARBA" id="ARBA00022475"/>
    </source>
</evidence>
<evidence type="ECO:0000313" key="14">
    <source>
        <dbReference type="Proteomes" id="UP000242243"/>
    </source>
</evidence>
<evidence type="ECO:0000256" key="9">
    <source>
        <dbReference type="SAM" id="Phobius"/>
    </source>
</evidence>
<protein>
    <submittedName>
        <fullName evidence="12">ABC transporter</fullName>
    </submittedName>
    <submittedName>
        <fullName evidence="13">ATP-binding cassette, subfamily B</fullName>
    </submittedName>
</protein>
<dbReference type="PROSITE" id="PS50929">
    <property type="entry name" value="ABC_TM1F"/>
    <property type="match status" value="1"/>
</dbReference>
<dbReference type="GO" id="GO:0005886">
    <property type="term" value="C:plasma membrane"/>
    <property type="evidence" value="ECO:0007669"/>
    <property type="project" value="UniProtKB-SubCell"/>
</dbReference>
<name>A0A1I5QTW4_9BACI</name>
<dbReference type="InterPro" id="IPR017871">
    <property type="entry name" value="ABC_transporter-like_CS"/>
</dbReference>
<evidence type="ECO:0000313" key="15">
    <source>
        <dbReference type="Proteomes" id="UP000321547"/>
    </source>
</evidence>
<dbReference type="STRING" id="306540.SAMN05421839_12431"/>
<dbReference type="GO" id="GO:0005524">
    <property type="term" value="F:ATP binding"/>
    <property type="evidence" value="ECO:0007669"/>
    <property type="project" value="UniProtKB-KW"/>
</dbReference>
<feature type="transmembrane region" description="Helical" evidence="9">
    <location>
        <begin position="279"/>
        <end position="299"/>
    </location>
</feature>
<keyword evidence="3" id="KW-1003">Cell membrane</keyword>
<dbReference type="OrthoDB" id="9770415at2"/>
<keyword evidence="15" id="KW-1185">Reference proteome</keyword>
<dbReference type="InterPro" id="IPR003593">
    <property type="entry name" value="AAA+_ATPase"/>
</dbReference>
<keyword evidence="2" id="KW-0813">Transport</keyword>
<dbReference type="EMBL" id="BJWI01000019">
    <property type="protein sequence ID" value="GEM01917.1"/>
    <property type="molecule type" value="Genomic_DNA"/>
</dbReference>
<dbReference type="PROSITE" id="PS50893">
    <property type="entry name" value="ABC_TRANSPORTER_2"/>
    <property type="match status" value="1"/>
</dbReference>
<dbReference type="FunFam" id="3.40.50.300:FF:000221">
    <property type="entry name" value="Multidrug ABC transporter ATP-binding protein"/>
    <property type="match status" value="1"/>
</dbReference>
<proteinExistence type="predicted"/>
<feature type="transmembrane region" description="Helical" evidence="9">
    <location>
        <begin position="236"/>
        <end position="259"/>
    </location>
</feature>
<keyword evidence="8 9" id="KW-0472">Membrane</keyword>
<dbReference type="InterPro" id="IPR039421">
    <property type="entry name" value="Type_1_exporter"/>
</dbReference>
<evidence type="ECO:0000256" key="4">
    <source>
        <dbReference type="ARBA" id="ARBA00022692"/>
    </source>
</evidence>
<comment type="subcellular location">
    <subcellularLocation>
        <location evidence="1">Cell membrane</location>
        <topology evidence="1">Multi-pass membrane protein</topology>
    </subcellularLocation>
</comment>
<accession>A0A1I5QTW4</accession>
<dbReference type="Pfam" id="PF00664">
    <property type="entry name" value="ABC_membrane"/>
    <property type="match status" value="1"/>
</dbReference>
<feature type="transmembrane region" description="Helical" evidence="9">
    <location>
        <begin position="134"/>
        <end position="152"/>
    </location>
</feature>
<feature type="transmembrane region" description="Helical" evidence="9">
    <location>
        <begin position="20"/>
        <end position="41"/>
    </location>
</feature>